<evidence type="ECO:0000313" key="3">
    <source>
        <dbReference type="Proteomes" id="UP001152747"/>
    </source>
</evidence>
<proteinExistence type="predicted"/>
<evidence type="ECO:0000313" key="2">
    <source>
        <dbReference type="EMBL" id="CAI5442611.1"/>
    </source>
</evidence>
<dbReference type="Proteomes" id="UP001152747">
    <property type="component" value="Unassembled WGS sequence"/>
</dbReference>
<keyword evidence="3" id="KW-1185">Reference proteome</keyword>
<feature type="compositionally biased region" description="Polar residues" evidence="1">
    <location>
        <begin position="270"/>
        <end position="280"/>
    </location>
</feature>
<gene>
    <name evidence="2" type="ORF">CAMP_LOCUS5248</name>
</gene>
<reference evidence="2" key="1">
    <citation type="submission" date="2022-11" db="EMBL/GenBank/DDBJ databases">
        <authorList>
            <person name="Kikuchi T."/>
        </authorList>
    </citation>
    <scope>NUCLEOTIDE SEQUENCE</scope>
    <source>
        <strain evidence="2">PS1010</strain>
    </source>
</reference>
<name>A0A9P1IEE7_9PELO</name>
<dbReference type="AlphaFoldDB" id="A0A9P1IEE7"/>
<dbReference type="EMBL" id="CANHGI010000002">
    <property type="protein sequence ID" value="CAI5442611.1"/>
    <property type="molecule type" value="Genomic_DNA"/>
</dbReference>
<evidence type="ECO:0000256" key="1">
    <source>
        <dbReference type="SAM" id="MobiDB-lite"/>
    </source>
</evidence>
<comment type="caution">
    <text evidence="2">The sequence shown here is derived from an EMBL/GenBank/DDBJ whole genome shotgun (WGS) entry which is preliminary data.</text>
</comment>
<organism evidence="2 3">
    <name type="scientific">Caenorhabditis angaria</name>
    <dbReference type="NCBI Taxonomy" id="860376"/>
    <lineage>
        <taxon>Eukaryota</taxon>
        <taxon>Metazoa</taxon>
        <taxon>Ecdysozoa</taxon>
        <taxon>Nematoda</taxon>
        <taxon>Chromadorea</taxon>
        <taxon>Rhabditida</taxon>
        <taxon>Rhabditina</taxon>
        <taxon>Rhabditomorpha</taxon>
        <taxon>Rhabditoidea</taxon>
        <taxon>Rhabditidae</taxon>
        <taxon>Peloderinae</taxon>
        <taxon>Caenorhabditis</taxon>
    </lineage>
</organism>
<protein>
    <submittedName>
        <fullName evidence="2">Uncharacterized protein</fullName>
    </submittedName>
</protein>
<feature type="region of interest" description="Disordered" evidence="1">
    <location>
        <begin position="260"/>
        <end position="280"/>
    </location>
</feature>
<sequence>MVALQNRKINICFNEWSTRWICEGQVAEVDFEEVKVKLNQIIHYNLEEIDGKYRIQFQFGSDYESFITKHPSFKRSKFENHLKLINLPPNVGGDVIKEKISTIGIIVYVEKLSSDPSAVLEMASKSEVDKCVTHFEKNIIYLFGTDALLPTKAIRLHHPGFQSITENPEKFQTVQIDNPTQILFEKQKTDLQKNFFFEQKERVKQAVLENKCWKIEKQIKNFTTEMDKVFATNNNMNSQNNWKHTKASLDLLINVNPENGSPPLKKTAYEDNSCSNKYMP</sequence>
<accession>A0A9P1IEE7</accession>